<evidence type="ECO:0000313" key="2">
    <source>
        <dbReference type="EMBL" id="KNC25521.1"/>
    </source>
</evidence>
<feature type="compositionally biased region" description="Basic and acidic residues" evidence="1">
    <location>
        <begin position="16"/>
        <end position="37"/>
    </location>
</feature>
<comment type="caution">
    <text evidence="2">The sequence shown here is derived from an EMBL/GenBank/DDBJ whole genome shotgun (WGS) entry which is preliminary data.</text>
</comment>
<dbReference type="EMBL" id="JRES01001099">
    <property type="protein sequence ID" value="KNC25521.1"/>
    <property type="molecule type" value="Genomic_DNA"/>
</dbReference>
<keyword evidence="3" id="KW-1185">Reference proteome</keyword>
<feature type="compositionally biased region" description="Basic and acidic residues" evidence="1">
    <location>
        <begin position="227"/>
        <end position="245"/>
    </location>
</feature>
<name>A0A0L0BZV9_LUCCU</name>
<evidence type="ECO:0000313" key="3">
    <source>
        <dbReference type="Proteomes" id="UP000037069"/>
    </source>
</evidence>
<organism evidence="2 3">
    <name type="scientific">Lucilia cuprina</name>
    <name type="common">Green bottle fly</name>
    <name type="synonym">Australian sheep blowfly</name>
    <dbReference type="NCBI Taxonomy" id="7375"/>
    <lineage>
        <taxon>Eukaryota</taxon>
        <taxon>Metazoa</taxon>
        <taxon>Ecdysozoa</taxon>
        <taxon>Arthropoda</taxon>
        <taxon>Hexapoda</taxon>
        <taxon>Insecta</taxon>
        <taxon>Pterygota</taxon>
        <taxon>Neoptera</taxon>
        <taxon>Endopterygota</taxon>
        <taxon>Diptera</taxon>
        <taxon>Brachycera</taxon>
        <taxon>Muscomorpha</taxon>
        <taxon>Oestroidea</taxon>
        <taxon>Calliphoridae</taxon>
        <taxon>Luciliinae</taxon>
        <taxon>Lucilia</taxon>
    </lineage>
</organism>
<feature type="compositionally biased region" description="Basic and acidic residues" evidence="1">
    <location>
        <begin position="195"/>
        <end position="215"/>
    </location>
</feature>
<feature type="compositionally biased region" description="Basic and acidic residues" evidence="1">
    <location>
        <begin position="101"/>
        <end position="172"/>
    </location>
</feature>
<feature type="compositionally biased region" description="Basic and acidic residues" evidence="1">
    <location>
        <begin position="65"/>
        <end position="94"/>
    </location>
</feature>
<protein>
    <submittedName>
        <fullName evidence="2">Uncharacterized protein</fullName>
    </submittedName>
</protein>
<dbReference type="AlphaFoldDB" id="A0A0L0BZV9"/>
<feature type="compositionally biased region" description="Basic and acidic residues" evidence="1">
    <location>
        <begin position="400"/>
        <end position="410"/>
    </location>
</feature>
<proteinExistence type="predicted"/>
<feature type="compositionally biased region" description="Basic and acidic residues" evidence="1">
    <location>
        <begin position="45"/>
        <end position="56"/>
    </location>
</feature>
<feature type="compositionally biased region" description="Basic and acidic residues" evidence="1">
    <location>
        <begin position="276"/>
        <end position="299"/>
    </location>
</feature>
<evidence type="ECO:0000256" key="1">
    <source>
        <dbReference type="SAM" id="MobiDB-lite"/>
    </source>
</evidence>
<feature type="region of interest" description="Disordered" evidence="1">
    <location>
        <begin position="387"/>
        <end position="410"/>
    </location>
</feature>
<sequence length="410" mass="44487">GQVGLPLEDEVAEALLAHDELGADERHPPVSESDAHTGEGGCGGHRADNGGEDPRRAGSGRARRLHEQRVDLRDAEAAVDHDRRKRGDEDDERLRRRVRAHPQDRDGNPGEGRDVAQQLEDGRHDRADDGDPREDEPQRHPHDDRDQHTAQPSAERRQDMASERRAGERLHEDLDELPGDRRRRREHPFGNELEDVGRHDPQDHQAHERPGRPDDGTDVESCSAPRSVDDRVGHGGGEVVHDGHLRPPGQDVGVEGARGVEGDVSESAERAQQLGGDDRRPGVSHRDLTAGEQRGHRPGEPAAVDGQDDAVDVGGRVGGEEQRRAGDVLGGPPSARGDPVGDLSRARRVGLELLVELGVDVSGGDGVDVETATRPLVRQRLGQLRDGAFGGHIGGSAEAADERRHRCDVD</sequence>
<dbReference type="Proteomes" id="UP000037069">
    <property type="component" value="Unassembled WGS sequence"/>
</dbReference>
<feature type="region of interest" description="Disordered" evidence="1">
    <location>
        <begin position="16"/>
        <end position="343"/>
    </location>
</feature>
<feature type="non-terminal residue" evidence="2">
    <location>
        <position position="1"/>
    </location>
</feature>
<gene>
    <name evidence="2" type="ORF">FF38_05536</name>
</gene>
<reference evidence="2 3" key="1">
    <citation type="journal article" date="2015" name="Nat. Commun.">
        <title>Lucilia cuprina genome unlocks parasitic fly biology to underpin future interventions.</title>
        <authorList>
            <person name="Anstead C.A."/>
            <person name="Korhonen P.K."/>
            <person name="Young N.D."/>
            <person name="Hall R.S."/>
            <person name="Jex A.R."/>
            <person name="Murali S.C."/>
            <person name="Hughes D.S."/>
            <person name="Lee S.F."/>
            <person name="Perry T."/>
            <person name="Stroehlein A.J."/>
            <person name="Ansell B.R."/>
            <person name="Breugelmans B."/>
            <person name="Hofmann A."/>
            <person name="Qu J."/>
            <person name="Dugan S."/>
            <person name="Lee S.L."/>
            <person name="Chao H."/>
            <person name="Dinh H."/>
            <person name="Han Y."/>
            <person name="Doddapaneni H.V."/>
            <person name="Worley K.C."/>
            <person name="Muzny D.M."/>
            <person name="Ioannidis P."/>
            <person name="Waterhouse R.M."/>
            <person name="Zdobnov E.M."/>
            <person name="James P.J."/>
            <person name="Bagnall N.H."/>
            <person name="Kotze A.C."/>
            <person name="Gibbs R.A."/>
            <person name="Richards S."/>
            <person name="Batterham P."/>
            <person name="Gasser R.B."/>
        </authorList>
    </citation>
    <scope>NUCLEOTIDE SEQUENCE [LARGE SCALE GENOMIC DNA]</scope>
    <source>
        <strain evidence="2 3">LS</strain>
        <tissue evidence="2">Full body</tissue>
    </source>
</reference>
<accession>A0A0L0BZV9</accession>
<feature type="non-terminal residue" evidence="2">
    <location>
        <position position="410"/>
    </location>
</feature>